<feature type="region of interest" description="Disordered" evidence="6">
    <location>
        <begin position="1"/>
        <end position="37"/>
    </location>
</feature>
<keyword evidence="9" id="KW-1185">Reference proteome</keyword>
<reference evidence="8 9" key="1">
    <citation type="submission" date="2017-03" db="EMBL/GenBank/DDBJ databases">
        <title>Genomes of endolithic fungi from Antarctica.</title>
        <authorList>
            <person name="Coleine C."/>
            <person name="Masonjones S."/>
            <person name="Stajich J.E."/>
        </authorList>
    </citation>
    <scope>NUCLEOTIDE SEQUENCE [LARGE SCALE GENOMIC DNA]</scope>
    <source>
        <strain evidence="8 9">CCFEE 6315</strain>
    </source>
</reference>
<evidence type="ECO:0000256" key="2">
    <source>
        <dbReference type="ARBA" id="ARBA00009824"/>
    </source>
</evidence>
<gene>
    <name evidence="8" type="ORF">B0A50_00964</name>
</gene>
<dbReference type="Pfam" id="PF05277">
    <property type="entry name" value="DUF726"/>
    <property type="match status" value="1"/>
</dbReference>
<protein>
    <recommendedName>
        <fullName evidence="10">DUF726-domain-containing protein</fullName>
    </recommendedName>
</protein>
<feature type="region of interest" description="Disordered" evidence="6">
    <location>
        <begin position="63"/>
        <end position="126"/>
    </location>
</feature>
<evidence type="ECO:0008006" key="10">
    <source>
        <dbReference type="Google" id="ProtNLM"/>
    </source>
</evidence>
<evidence type="ECO:0000313" key="9">
    <source>
        <dbReference type="Proteomes" id="UP000308549"/>
    </source>
</evidence>
<evidence type="ECO:0000256" key="5">
    <source>
        <dbReference type="ARBA" id="ARBA00023136"/>
    </source>
</evidence>
<evidence type="ECO:0000313" key="8">
    <source>
        <dbReference type="EMBL" id="TKA32739.1"/>
    </source>
</evidence>
<dbReference type="Gene3D" id="3.40.50.1820">
    <property type="entry name" value="alpha/beta hydrolase"/>
    <property type="match status" value="1"/>
</dbReference>
<dbReference type="PANTHER" id="PTHR17920">
    <property type="entry name" value="TRANSMEMBRANE AND COILED-COIL DOMAIN-CONTAINING PROTEIN 4 TMCO4"/>
    <property type="match status" value="1"/>
</dbReference>
<dbReference type="PANTHER" id="PTHR17920:SF22">
    <property type="entry name" value="DUF726 DOMAIN PROTEIN (AFU_ORTHOLOGUE AFUA_2G12860)"/>
    <property type="match status" value="1"/>
</dbReference>
<dbReference type="SUPFAM" id="SSF53474">
    <property type="entry name" value="alpha/beta-Hydrolases"/>
    <property type="match status" value="1"/>
</dbReference>
<dbReference type="GO" id="GO:0016020">
    <property type="term" value="C:membrane"/>
    <property type="evidence" value="ECO:0007669"/>
    <property type="project" value="UniProtKB-SubCell"/>
</dbReference>
<feature type="region of interest" description="Disordered" evidence="6">
    <location>
        <begin position="658"/>
        <end position="688"/>
    </location>
</feature>
<feature type="compositionally biased region" description="Low complexity" evidence="6">
    <location>
        <begin position="754"/>
        <end position="780"/>
    </location>
</feature>
<keyword evidence="5 7" id="KW-0472">Membrane</keyword>
<evidence type="ECO:0000256" key="3">
    <source>
        <dbReference type="ARBA" id="ARBA00022692"/>
    </source>
</evidence>
<feature type="compositionally biased region" description="Basic and acidic residues" evidence="6">
    <location>
        <begin position="64"/>
        <end position="74"/>
    </location>
</feature>
<feature type="region of interest" description="Disordered" evidence="6">
    <location>
        <begin position="753"/>
        <end position="780"/>
    </location>
</feature>
<comment type="caution">
    <text evidence="8">The sequence shown here is derived from an EMBL/GenBank/DDBJ whole genome shotgun (WGS) entry which is preliminary data.</text>
</comment>
<dbReference type="Proteomes" id="UP000308549">
    <property type="component" value="Unassembled WGS sequence"/>
</dbReference>
<name>A0A4V5N5Q5_9PEZI</name>
<comment type="subcellular location">
    <subcellularLocation>
        <location evidence="1">Membrane</location>
        <topology evidence="1">Multi-pass membrane protein</topology>
    </subcellularLocation>
</comment>
<proteinExistence type="inferred from homology"/>
<feature type="compositionally biased region" description="Basic and acidic residues" evidence="6">
    <location>
        <begin position="662"/>
        <end position="684"/>
    </location>
</feature>
<evidence type="ECO:0000256" key="6">
    <source>
        <dbReference type="SAM" id="MobiDB-lite"/>
    </source>
</evidence>
<accession>A0A4V5N5Q5</accession>
<dbReference type="InterPro" id="IPR007941">
    <property type="entry name" value="DUF726"/>
</dbReference>
<dbReference type="InterPro" id="IPR029058">
    <property type="entry name" value="AB_hydrolase_fold"/>
</dbReference>
<sequence>MAGMFSKASSAFTGAFSSEEKVKKGDEDGDSLTTVLSTTEDRSALTILVADITEVMRNGITDTFDAKQTGKPEDMFADLKGQGGDGEQVGANISDQDLQKTKEASEEMNEEQQKQQEQQQLAQERQRVRMAKELEAREIELSGPKMQELKNAALQHFDGWRESVILRVGEIVNSKDTAQEQKEHAHPKKQQPKRAGSPVRYPDPPKFDPGVDEINTKMYAPIDTSLTMLEEEKRALILHSMLLLLLSLEHYQSYSRTLMMYLATSLNLSISFLAQDESKVARGLLAAAENMKADDETKKKAEENQNTRKWKVGVATVAGAALIGVTGGLAAPLLAAGVGSVMGGLGLASTAAAGYLGTLAGSGVLVGGLFGAYGGRMTGQMMDQYAREVEDFAFIPVREQHKPRKIEKEYRRLRVAIGISGWLTKTEETTEPWKVVGRGMEVFALRWELEALMNLGNSMTTMVKSAAWGVAKSEIIKHTVFAALTAGLWPLMLLKVSRIIDNPWSVAQYRATKAGQVLADALINKAQGERPVTLVGYSLGAKVIFTCLQRLAERKAFGLVESAILIGAPTPSTAADWRMVRSVVSGRVVNVYSTQDYILAFLYRSSSIQLGVAGLQPVENVKGVENVDVSETVTGHTAYRLLTGPILRKIGFEDVDSEEVEKEEKELREEEAKQQQEAEGKDPSDAAPAGQMAKMKLKQGHDLSDDEVKALEQEVQKKNEQSYVGWMQEKMTGAGMSAQTAYEKAKVQWKVKKQQQPVSDSDKASGGVVGSAATAVANPL</sequence>
<keyword evidence="3 7" id="KW-0812">Transmembrane</keyword>
<comment type="similarity">
    <text evidence="2">Belongs to the TMCO4 family.</text>
</comment>
<dbReference type="EMBL" id="NAJL01000004">
    <property type="protein sequence ID" value="TKA32739.1"/>
    <property type="molecule type" value="Genomic_DNA"/>
</dbReference>
<evidence type="ECO:0000256" key="1">
    <source>
        <dbReference type="ARBA" id="ARBA00004141"/>
    </source>
</evidence>
<evidence type="ECO:0000256" key="7">
    <source>
        <dbReference type="SAM" id="Phobius"/>
    </source>
</evidence>
<dbReference type="OrthoDB" id="277931at2759"/>
<feature type="region of interest" description="Disordered" evidence="6">
    <location>
        <begin position="176"/>
        <end position="212"/>
    </location>
</feature>
<dbReference type="AlphaFoldDB" id="A0A4V5N5Q5"/>
<feature type="compositionally biased region" description="Polar residues" evidence="6">
    <location>
        <begin position="7"/>
        <end position="16"/>
    </location>
</feature>
<feature type="transmembrane region" description="Helical" evidence="7">
    <location>
        <begin position="312"/>
        <end position="335"/>
    </location>
</feature>
<evidence type="ECO:0000256" key="4">
    <source>
        <dbReference type="ARBA" id="ARBA00022989"/>
    </source>
</evidence>
<organism evidence="8 9">
    <name type="scientific">Salinomyces thailandicus</name>
    <dbReference type="NCBI Taxonomy" id="706561"/>
    <lineage>
        <taxon>Eukaryota</taxon>
        <taxon>Fungi</taxon>
        <taxon>Dikarya</taxon>
        <taxon>Ascomycota</taxon>
        <taxon>Pezizomycotina</taxon>
        <taxon>Dothideomycetes</taxon>
        <taxon>Dothideomycetidae</taxon>
        <taxon>Mycosphaerellales</taxon>
        <taxon>Teratosphaeriaceae</taxon>
        <taxon>Salinomyces</taxon>
    </lineage>
</organism>
<feature type="transmembrane region" description="Helical" evidence="7">
    <location>
        <begin position="355"/>
        <end position="375"/>
    </location>
</feature>
<keyword evidence="4 7" id="KW-1133">Transmembrane helix</keyword>